<feature type="compositionally biased region" description="Basic and acidic residues" evidence="1">
    <location>
        <begin position="91"/>
        <end position="125"/>
    </location>
</feature>
<dbReference type="AlphaFoldDB" id="A0A5C7I6Y2"/>
<feature type="region of interest" description="Disordered" evidence="1">
    <location>
        <begin position="57"/>
        <end position="139"/>
    </location>
</feature>
<comment type="caution">
    <text evidence="4">The sequence shown here is derived from an EMBL/GenBank/DDBJ whole genome shotgun (WGS) entry which is preliminary data.</text>
</comment>
<keyword evidence="2" id="KW-0812">Transmembrane</keyword>
<protein>
    <submittedName>
        <fullName evidence="4">Uncharacterized protein</fullName>
    </submittedName>
</protein>
<organism evidence="4 5">
    <name type="scientific">Acer yangbiense</name>
    <dbReference type="NCBI Taxonomy" id="1000413"/>
    <lineage>
        <taxon>Eukaryota</taxon>
        <taxon>Viridiplantae</taxon>
        <taxon>Streptophyta</taxon>
        <taxon>Embryophyta</taxon>
        <taxon>Tracheophyta</taxon>
        <taxon>Spermatophyta</taxon>
        <taxon>Magnoliopsida</taxon>
        <taxon>eudicotyledons</taxon>
        <taxon>Gunneridae</taxon>
        <taxon>Pentapetalae</taxon>
        <taxon>rosids</taxon>
        <taxon>malvids</taxon>
        <taxon>Sapindales</taxon>
        <taxon>Sapindaceae</taxon>
        <taxon>Hippocastanoideae</taxon>
        <taxon>Acereae</taxon>
        <taxon>Acer</taxon>
    </lineage>
</organism>
<accession>A0A5C7I6Y2</accession>
<feature type="region of interest" description="Disordered" evidence="1">
    <location>
        <begin position="204"/>
        <end position="245"/>
    </location>
</feature>
<evidence type="ECO:0000313" key="4">
    <source>
        <dbReference type="EMBL" id="TXG64905.1"/>
    </source>
</evidence>
<evidence type="ECO:0000256" key="2">
    <source>
        <dbReference type="SAM" id="Phobius"/>
    </source>
</evidence>
<keyword evidence="5" id="KW-1185">Reference proteome</keyword>
<feature type="compositionally biased region" description="Polar residues" evidence="1">
    <location>
        <begin position="204"/>
        <end position="213"/>
    </location>
</feature>
<keyword evidence="2" id="KW-0472">Membrane</keyword>
<name>A0A5C7I6Y2_9ROSI</name>
<dbReference type="Proteomes" id="UP000323000">
    <property type="component" value="Chromosome 4"/>
</dbReference>
<sequence>MLSFQNLLPLVWVYSNANAAGAMPENRLEGFVYPDANSNAAGDSHGCSHAISIDDEENDSNQYSSSQPVLQVVHSESDDSQHSATSPGIEESSHIDIQDDNDIHGHHEAQPRRNDDKNQKSDDIQHSATSPGIEGSSHIDIHGHHEVQPRRNDDKNQKGAVAVVAAVLFMVSSLSAWGVIYSYCTCYVNGVLVYRTPITSPDGSTSYCSCNGDQQPPQTPTTPIKNPPSPGKKNPPIPSPSKNQPPSIIQLPPLPFLNSGAQTSLQELVNANVCIVVNNLKDFIRIALQQFESSILSK</sequence>
<gene>
    <name evidence="4" type="ORF">EZV62_011899</name>
</gene>
<evidence type="ECO:0000256" key="1">
    <source>
        <dbReference type="SAM" id="MobiDB-lite"/>
    </source>
</evidence>
<feature type="compositionally biased region" description="Pro residues" evidence="1">
    <location>
        <begin position="217"/>
        <end position="239"/>
    </location>
</feature>
<keyword evidence="3" id="KW-0732">Signal</keyword>
<evidence type="ECO:0000256" key="3">
    <source>
        <dbReference type="SAM" id="SignalP"/>
    </source>
</evidence>
<feature type="chain" id="PRO_5022662924" evidence="3">
    <location>
        <begin position="23"/>
        <end position="298"/>
    </location>
</feature>
<proteinExistence type="predicted"/>
<keyword evidence="2" id="KW-1133">Transmembrane helix</keyword>
<feature type="transmembrane region" description="Helical" evidence="2">
    <location>
        <begin position="160"/>
        <end position="183"/>
    </location>
</feature>
<feature type="compositionally biased region" description="Polar residues" evidence="1">
    <location>
        <begin position="60"/>
        <end position="69"/>
    </location>
</feature>
<evidence type="ECO:0000313" key="5">
    <source>
        <dbReference type="Proteomes" id="UP000323000"/>
    </source>
</evidence>
<reference evidence="5" key="1">
    <citation type="journal article" date="2019" name="Gigascience">
        <title>De novo genome assembly of the endangered Acer yangbiense, a plant species with extremely small populations endemic to Yunnan Province, China.</title>
        <authorList>
            <person name="Yang J."/>
            <person name="Wariss H.M."/>
            <person name="Tao L."/>
            <person name="Zhang R."/>
            <person name="Yun Q."/>
            <person name="Hollingsworth P."/>
            <person name="Dao Z."/>
            <person name="Luo G."/>
            <person name="Guo H."/>
            <person name="Ma Y."/>
            <person name="Sun W."/>
        </authorList>
    </citation>
    <scope>NUCLEOTIDE SEQUENCE [LARGE SCALE GENOMIC DNA]</scope>
    <source>
        <strain evidence="5">cv. Malutang</strain>
    </source>
</reference>
<dbReference type="OrthoDB" id="10470741at2759"/>
<feature type="signal peptide" evidence="3">
    <location>
        <begin position="1"/>
        <end position="22"/>
    </location>
</feature>
<dbReference type="EMBL" id="VAHF01000004">
    <property type="protein sequence ID" value="TXG64905.1"/>
    <property type="molecule type" value="Genomic_DNA"/>
</dbReference>